<protein>
    <recommendedName>
        <fullName evidence="11">Probable nicotinate-nucleotide adenylyltransferase</fullName>
        <ecNumber evidence="11">2.7.7.18</ecNumber>
    </recommendedName>
    <alternativeName>
        <fullName evidence="11">Deamido-NAD(+) diphosphorylase</fullName>
    </alternativeName>
    <alternativeName>
        <fullName evidence="11">Deamido-NAD(+) pyrophosphorylase</fullName>
    </alternativeName>
    <alternativeName>
        <fullName evidence="11">Nicotinate mononucleotide adenylyltransferase</fullName>
        <shortName evidence="11">NaMN adenylyltransferase</shortName>
    </alternativeName>
</protein>
<comment type="pathway">
    <text evidence="2 11">Cofactor biosynthesis; NAD(+) biosynthesis; deamido-NAD(+) from nicotinate D-ribonucleotide: step 1/1.</text>
</comment>
<evidence type="ECO:0000256" key="10">
    <source>
        <dbReference type="ARBA" id="ARBA00048721"/>
    </source>
</evidence>
<dbReference type="InterPro" id="IPR014729">
    <property type="entry name" value="Rossmann-like_a/b/a_fold"/>
</dbReference>
<sequence>MVRSENKPAIGILGGTFDPVHFGHLRTGLDVVEQLSLDQLRLIPCAIPPHRIEPVANAKQRRMMLELAIKNHPKLLVDDRELSREGPSYTVDTLLSLREDFPDTPLFLLMGTDAFCSLPSWSRWQQIIELAHIVVMQRADETFLLSDELQSFFEQHQAEKADIELSAGKIWSVPVTQMSISATAIREALEQGRDVRYLLPDAVISLIEQLGLYPQISSVSETDG</sequence>
<dbReference type="Proteomes" id="UP000198924">
    <property type="component" value="Unassembled WGS sequence"/>
</dbReference>
<dbReference type="NCBIfam" id="NF000840">
    <property type="entry name" value="PRK00071.1-3"/>
    <property type="match status" value="1"/>
</dbReference>
<dbReference type="RefSeq" id="WP_091711525.1">
    <property type="nucleotide sequence ID" value="NZ_FOSH01000002.1"/>
</dbReference>
<accession>A0A1I3UVJ5</accession>
<dbReference type="GO" id="GO:0009435">
    <property type="term" value="P:NAD+ biosynthetic process"/>
    <property type="evidence" value="ECO:0007669"/>
    <property type="project" value="UniProtKB-UniRule"/>
</dbReference>
<dbReference type="HAMAP" id="MF_00244">
    <property type="entry name" value="NaMN_adenylyltr"/>
    <property type="match status" value="1"/>
</dbReference>
<evidence type="ECO:0000256" key="9">
    <source>
        <dbReference type="ARBA" id="ARBA00023027"/>
    </source>
</evidence>
<keyword evidence="7 11" id="KW-0547">Nucleotide-binding</keyword>
<dbReference type="GO" id="GO:0005524">
    <property type="term" value="F:ATP binding"/>
    <property type="evidence" value="ECO:0007669"/>
    <property type="project" value="UniProtKB-KW"/>
</dbReference>
<evidence type="ECO:0000313" key="14">
    <source>
        <dbReference type="Proteomes" id="UP000198924"/>
    </source>
</evidence>
<feature type="domain" description="Cytidyltransferase-like" evidence="12">
    <location>
        <begin position="12"/>
        <end position="187"/>
    </location>
</feature>
<keyword evidence="14" id="KW-1185">Reference proteome</keyword>
<comment type="similarity">
    <text evidence="3 11">Belongs to the NadD family.</text>
</comment>
<keyword evidence="8 11" id="KW-0067">ATP-binding</keyword>
<dbReference type="SUPFAM" id="SSF52374">
    <property type="entry name" value="Nucleotidylyl transferase"/>
    <property type="match status" value="1"/>
</dbReference>
<dbReference type="CDD" id="cd02165">
    <property type="entry name" value="NMNAT"/>
    <property type="match status" value="1"/>
</dbReference>
<dbReference type="GO" id="GO:0004515">
    <property type="term" value="F:nicotinate-nucleotide adenylyltransferase activity"/>
    <property type="evidence" value="ECO:0007669"/>
    <property type="project" value="UniProtKB-UniRule"/>
</dbReference>
<dbReference type="STRING" id="45496.SAMN04488079_102138"/>
<evidence type="ECO:0000256" key="5">
    <source>
        <dbReference type="ARBA" id="ARBA00022679"/>
    </source>
</evidence>
<evidence type="ECO:0000313" key="13">
    <source>
        <dbReference type="EMBL" id="SFJ87374.1"/>
    </source>
</evidence>
<organism evidence="13 14">
    <name type="scientific">Methylophaga sulfidovorans</name>
    <dbReference type="NCBI Taxonomy" id="45496"/>
    <lineage>
        <taxon>Bacteria</taxon>
        <taxon>Pseudomonadati</taxon>
        <taxon>Pseudomonadota</taxon>
        <taxon>Gammaproteobacteria</taxon>
        <taxon>Thiotrichales</taxon>
        <taxon>Piscirickettsiaceae</taxon>
        <taxon>Methylophaga</taxon>
    </lineage>
</organism>
<dbReference type="OrthoDB" id="5295945at2"/>
<dbReference type="PANTHER" id="PTHR39321:SF3">
    <property type="entry name" value="PHOSPHOPANTETHEINE ADENYLYLTRANSFERASE"/>
    <property type="match status" value="1"/>
</dbReference>
<evidence type="ECO:0000256" key="7">
    <source>
        <dbReference type="ARBA" id="ARBA00022741"/>
    </source>
</evidence>
<comment type="catalytic activity">
    <reaction evidence="10 11">
        <text>nicotinate beta-D-ribonucleotide + ATP + H(+) = deamido-NAD(+) + diphosphate</text>
        <dbReference type="Rhea" id="RHEA:22860"/>
        <dbReference type="ChEBI" id="CHEBI:15378"/>
        <dbReference type="ChEBI" id="CHEBI:30616"/>
        <dbReference type="ChEBI" id="CHEBI:33019"/>
        <dbReference type="ChEBI" id="CHEBI:57502"/>
        <dbReference type="ChEBI" id="CHEBI:58437"/>
        <dbReference type="EC" id="2.7.7.18"/>
    </reaction>
</comment>
<evidence type="ECO:0000256" key="3">
    <source>
        <dbReference type="ARBA" id="ARBA00009014"/>
    </source>
</evidence>
<dbReference type="InterPro" id="IPR004821">
    <property type="entry name" value="Cyt_trans-like"/>
</dbReference>
<dbReference type="AlphaFoldDB" id="A0A1I3UVJ5"/>
<proteinExistence type="inferred from homology"/>
<keyword evidence="4 11" id="KW-0662">Pyridine nucleotide biosynthesis</keyword>
<dbReference type="EMBL" id="FOSH01000002">
    <property type="protein sequence ID" value="SFJ87374.1"/>
    <property type="molecule type" value="Genomic_DNA"/>
</dbReference>
<evidence type="ECO:0000256" key="2">
    <source>
        <dbReference type="ARBA" id="ARBA00005019"/>
    </source>
</evidence>
<evidence type="ECO:0000256" key="11">
    <source>
        <dbReference type="HAMAP-Rule" id="MF_00244"/>
    </source>
</evidence>
<comment type="function">
    <text evidence="1 11">Catalyzes the reversible adenylation of nicotinate mononucleotide (NaMN) to nicotinic acid adenine dinucleotide (NaAD).</text>
</comment>
<dbReference type="InterPro" id="IPR005248">
    <property type="entry name" value="NadD/NMNAT"/>
</dbReference>
<dbReference type="Gene3D" id="3.40.50.620">
    <property type="entry name" value="HUPs"/>
    <property type="match status" value="1"/>
</dbReference>
<dbReference type="Pfam" id="PF01467">
    <property type="entry name" value="CTP_transf_like"/>
    <property type="match status" value="1"/>
</dbReference>
<dbReference type="NCBIfam" id="TIGR00482">
    <property type="entry name" value="nicotinate (nicotinamide) nucleotide adenylyltransferase"/>
    <property type="match status" value="1"/>
</dbReference>
<evidence type="ECO:0000256" key="1">
    <source>
        <dbReference type="ARBA" id="ARBA00002324"/>
    </source>
</evidence>
<evidence type="ECO:0000256" key="6">
    <source>
        <dbReference type="ARBA" id="ARBA00022695"/>
    </source>
</evidence>
<name>A0A1I3UVJ5_9GAMM</name>
<dbReference type="NCBIfam" id="TIGR00125">
    <property type="entry name" value="cyt_tran_rel"/>
    <property type="match status" value="1"/>
</dbReference>
<dbReference type="NCBIfam" id="NF000839">
    <property type="entry name" value="PRK00071.1-1"/>
    <property type="match status" value="1"/>
</dbReference>
<dbReference type="PANTHER" id="PTHR39321">
    <property type="entry name" value="NICOTINATE-NUCLEOTIDE ADENYLYLTRANSFERASE-RELATED"/>
    <property type="match status" value="1"/>
</dbReference>
<dbReference type="UniPathway" id="UPA00253">
    <property type="reaction ID" value="UER00332"/>
</dbReference>
<reference evidence="14" key="1">
    <citation type="submission" date="2016-10" db="EMBL/GenBank/DDBJ databases">
        <authorList>
            <person name="Varghese N."/>
            <person name="Submissions S."/>
        </authorList>
    </citation>
    <scope>NUCLEOTIDE SEQUENCE [LARGE SCALE GENOMIC DNA]</scope>
    <source>
        <strain evidence="14">DSM 11578</strain>
    </source>
</reference>
<evidence type="ECO:0000256" key="8">
    <source>
        <dbReference type="ARBA" id="ARBA00022840"/>
    </source>
</evidence>
<evidence type="ECO:0000259" key="12">
    <source>
        <dbReference type="Pfam" id="PF01467"/>
    </source>
</evidence>
<dbReference type="EC" id="2.7.7.18" evidence="11"/>
<keyword evidence="6 11" id="KW-0548">Nucleotidyltransferase</keyword>
<evidence type="ECO:0000256" key="4">
    <source>
        <dbReference type="ARBA" id="ARBA00022642"/>
    </source>
</evidence>
<keyword evidence="9 11" id="KW-0520">NAD</keyword>
<keyword evidence="5 11" id="KW-0808">Transferase</keyword>
<gene>
    <name evidence="11" type="primary">nadD</name>
    <name evidence="13" type="ORF">SAMN04488079_102138</name>
</gene>